<protein>
    <recommendedName>
        <fullName evidence="3">SpoOM protein</fullName>
    </recommendedName>
</protein>
<sequence>MGFIDRLKTLGSHTFGNHGEAIALSGLQSAVRAGDDLHATLELVGGEHDVNLDAVLLRLDEERLIYDNPRHGDFDFWREAAAVTIPLAGRHLARGERLSVPLVLKLPADLEPSANHRRYRVTAKLQAPGRHPSASALVDVLD</sequence>
<name>A0ABS7TK53_9BACT</name>
<comment type="caution">
    <text evidence="1">The sequence shown here is derived from an EMBL/GenBank/DDBJ whole genome shotgun (WGS) entry which is preliminary data.</text>
</comment>
<evidence type="ECO:0008006" key="3">
    <source>
        <dbReference type="Google" id="ProtNLM"/>
    </source>
</evidence>
<reference evidence="1" key="1">
    <citation type="submission" date="2021-08" db="EMBL/GenBank/DDBJ databases">
        <authorList>
            <person name="Stevens D.C."/>
        </authorList>
    </citation>
    <scope>NUCLEOTIDE SEQUENCE</scope>
    <source>
        <strain evidence="1">DSM 53165</strain>
    </source>
</reference>
<dbReference type="EMBL" id="JAIRAU010000001">
    <property type="protein sequence ID" value="MBZ5708579.1"/>
    <property type="molecule type" value="Genomic_DNA"/>
</dbReference>
<gene>
    <name evidence="1" type="ORF">K7C98_04865</name>
</gene>
<dbReference type="Proteomes" id="UP001139031">
    <property type="component" value="Unassembled WGS sequence"/>
</dbReference>
<keyword evidence="2" id="KW-1185">Reference proteome</keyword>
<proteinExistence type="predicted"/>
<dbReference type="RefSeq" id="WP_224190326.1">
    <property type="nucleotide sequence ID" value="NZ_JAIRAU010000001.1"/>
</dbReference>
<accession>A0ABS7TK53</accession>
<evidence type="ECO:0000313" key="1">
    <source>
        <dbReference type="EMBL" id="MBZ5708579.1"/>
    </source>
</evidence>
<evidence type="ECO:0000313" key="2">
    <source>
        <dbReference type="Proteomes" id="UP001139031"/>
    </source>
</evidence>
<organism evidence="1 2">
    <name type="scientific">Nannocystis pusilla</name>
    <dbReference type="NCBI Taxonomy" id="889268"/>
    <lineage>
        <taxon>Bacteria</taxon>
        <taxon>Pseudomonadati</taxon>
        <taxon>Myxococcota</taxon>
        <taxon>Polyangia</taxon>
        <taxon>Nannocystales</taxon>
        <taxon>Nannocystaceae</taxon>
        <taxon>Nannocystis</taxon>
    </lineage>
</organism>